<keyword evidence="3" id="KW-0862">Zinc</keyword>
<keyword evidence="1" id="KW-0479">Metal-binding</keyword>
<proteinExistence type="predicted"/>
<accession>A0AA88YST8</accession>
<dbReference type="Pfam" id="PF00643">
    <property type="entry name" value="zf-B_box"/>
    <property type="match status" value="1"/>
</dbReference>
<dbReference type="SUPFAM" id="SSF57850">
    <property type="entry name" value="RING/U-box"/>
    <property type="match status" value="1"/>
</dbReference>
<dbReference type="InterPro" id="IPR001841">
    <property type="entry name" value="Znf_RING"/>
</dbReference>
<dbReference type="InterPro" id="IPR011042">
    <property type="entry name" value="6-blade_b-propeller_TolB-like"/>
</dbReference>
<keyword evidence="2 4" id="KW-0863">Zinc-finger</keyword>
<dbReference type="InterPro" id="IPR018957">
    <property type="entry name" value="Znf_C3HC4_RING-type"/>
</dbReference>
<evidence type="ECO:0000259" key="5">
    <source>
        <dbReference type="PROSITE" id="PS50089"/>
    </source>
</evidence>
<dbReference type="PROSITE" id="PS00028">
    <property type="entry name" value="ZINC_FINGER_C2H2_1"/>
    <property type="match status" value="1"/>
</dbReference>
<gene>
    <name evidence="7" type="ORF">FSP39_024986</name>
</gene>
<evidence type="ECO:0000256" key="4">
    <source>
        <dbReference type="PROSITE-ProRule" id="PRU00024"/>
    </source>
</evidence>
<evidence type="ECO:0000256" key="1">
    <source>
        <dbReference type="ARBA" id="ARBA00022723"/>
    </source>
</evidence>
<dbReference type="PANTHER" id="PTHR25462">
    <property type="entry name" value="BONUS, ISOFORM C-RELATED"/>
    <property type="match status" value="1"/>
</dbReference>
<reference evidence="7" key="1">
    <citation type="submission" date="2019-08" db="EMBL/GenBank/DDBJ databases">
        <title>The improved chromosome-level genome for the pearl oyster Pinctada fucata martensii using PacBio sequencing and Hi-C.</title>
        <authorList>
            <person name="Zheng Z."/>
        </authorList>
    </citation>
    <scope>NUCLEOTIDE SEQUENCE</scope>
    <source>
        <strain evidence="7">ZZ-2019</strain>
        <tissue evidence="7">Adductor muscle</tissue>
    </source>
</reference>
<feature type="domain" description="B box-type" evidence="6">
    <location>
        <begin position="157"/>
        <end position="199"/>
    </location>
</feature>
<dbReference type="PROSITE" id="PS50089">
    <property type="entry name" value="ZF_RING_2"/>
    <property type="match status" value="1"/>
</dbReference>
<dbReference type="SUPFAM" id="SSF101898">
    <property type="entry name" value="NHL repeat"/>
    <property type="match status" value="1"/>
</dbReference>
<dbReference type="InterPro" id="IPR013087">
    <property type="entry name" value="Znf_C2H2_type"/>
</dbReference>
<feature type="domain" description="RING-type" evidence="5">
    <location>
        <begin position="16"/>
        <end position="59"/>
    </location>
</feature>
<dbReference type="AlphaFoldDB" id="A0AA88YST8"/>
<evidence type="ECO:0000256" key="2">
    <source>
        <dbReference type="ARBA" id="ARBA00022771"/>
    </source>
</evidence>
<dbReference type="PROSITE" id="PS50119">
    <property type="entry name" value="ZF_BBOX"/>
    <property type="match status" value="1"/>
</dbReference>
<dbReference type="EMBL" id="VSWD01000005">
    <property type="protein sequence ID" value="KAK3104166.1"/>
    <property type="molecule type" value="Genomic_DNA"/>
</dbReference>
<protein>
    <submittedName>
        <fullName evidence="7">Uncharacterized protein</fullName>
    </submittedName>
</protein>
<dbReference type="InterPro" id="IPR013083">
    <property type="entry name" value="Znf_RING/FYVE/PHD"/>
</dbReference>
<sequence>MAESPLTKLNDEFLTCTICMGIYRDPKILSCLHSFCKKCIERHLEGSNNENVITCPHCHEITLLHEDGIQRLKNNYFIQNLIIFNESTSARFGERNCSYCVLLQKKNPAHGKCLTCGDFLCLECFGRHTFTTETFNHETATLQDLHSGKYNEKLRSSQKIPCQKHKKEFLRYFCDTCDVPVCRDCVILNHRQDHSIVQPCVAMNIKRQELGKLMEGLDNKMTEIKANVDILKEEEFKLMETQKHISDTMQETINIIVKKLQSEKRGKQKLLKAYMDSKREELAKRKKEQESKIQLLGKSMEFCRRVIDNGMEGEIVFLQDVMRERLSYLDACVHDIEIYKPLSPPSLAISEIVEETSPLSIFKIEFSTKKSAICQPDDKSKNRSEDEGKEGACFFPKSLEKSRSHIQNTDTHIGNSSDFVSVTNNGRNTANKHLHLTSGDVSNTPVLRLECFIDCKLIGDAHKPKLSSVSWLNEQTFVVADESNEKLKQYCITGKNKHSIVMRNLLTVAYANEIIYCGLKSYQIKLLNTKFENIHVISHSGNCVPVAVGRENPRVLCVGQTSIHTLNQKGTDILKSRPIVSKKQDRIVRLQPMHPHRFREDELVVSDWYSLAVFVIKSDGSILNTYIRKDNVNWKPGGLCCDNDDNIYIADYLKRELVVLNSRCEYVTTITLKNIHCPRGLDCSSTNKLLLTSKDGVSLFQISNNG</sequence>
<name>A0AA88YST8_PINIB</name>
<comment type="caution">
    <text evidence="7">The sequence shown here is derived from an EMBL/GenBank/DDBJ whole genome shotgun (WGS) entry which is preliminary data.</text>
</comment>
<evidence type="ECO:0000313" key="7">
    <source>
        <dbReference type="EMBL" id="KAK3104166.1"/>
    </source>
</evidence>
<dbReference type="Proteomes" id="UP001186944">
    <property type="component" value="Unassembled WGS sequence"/>
</dbReference>
<dbReference type="SUPFAM" id="SSF57845">
    <property type="entry name" value="B-box zinc-binding domain"/>
    <property type="match status" value="1"/>
</dbReference>
<evidence type="ECO:0000259" key="6">
    <source>
        <dbReference type="PROSITE" id="PS50119"/>
    </source>
</evidence>
<dbReference type="GO" id="GO:0008270">
    <property type="term" value="F:zinc ion binding"/>
    <property type="evidence" value="ECO:0007669"/>
    <property type="project" value="UniProtKB-KW"/>
</dbReference>
<dbReference type="Pfam" id="PF00097">
    <property type="entry name" value="zf-C3HC4"/>
    <property type="match status" value="1"/>
</dbReference>
<evidence type="ECO:0000313" key="8">
    <source>
        <dbReference type="Proteomes" id="UP001186944"/>
    </source>
</evidence>
<organism evidence="7 8">
    <name type="scientific">Pinctada imbricata</name>
    <name type="common">Atlantic pearl-oyster</name>
    <name type="synonym">Pinctada martensii</name>
    <dbReference type="NCBI Taxonomy" id="66713"/>
    <lineage>
        <taxon>Eukaryota</taxon>
        <taxon>Metazoa</taxon>
        <taxon>Spiralia</taxon>
        <taxon>Lophotrochozoa</taxon>
        <taxon>Mollusca</taxon>
        <taxon>Bivalvia</taxon>
        <taxon>Autobranchia</taxon>
        <taxon>Pteriomorphia</taxon>
        <taxon>Pterioida</taxon>
        <taxon>Pterioidea</taxon>
        <taxon>Pteriidae</taxon>
        <taxon>Pinctada</taxon>
    </lineage>
</organism>
<dbReference type="PROSITE" id="PS00518">
    <property type="entry name" value="ZF_RING_1"/>
    <property type="match status" value="1"/>
</dbReference>
<keyword evidence="8" id="KW-1185">Reference proteome</keyword>
<dbReference type="SMART" id="SM00184">
    <property type="entry name" value="RING"/>
    <property type="match status" value="1"/>
</dbReference>
<dbReference type="Gene3D" id="3.30.160.60">
    <property type="entry name" value="Classic Zinc Finger"/>
    <property type="match status" value="1"/>
</dbReference>
<dbReference type="PANTHER" id="PTHR25462:SF296">
    <property type="entry name" value="MEIOTIC P26, ISOFORM F"/>
    <property type="match status" value="1"/>
</dbReference>
<dbReference type="InterPro" id="IPR017907">
    <property type="entry name" value="Znf_RING_CS"/>
</dbReference>
<evidence type="ECO:0000256" key="3">
    <source>
        <dbReference type="ARBA" id="ARBA00022833"/>
    </source>
</evidence>
<dbReference type="Gene3D" id="2.120.10.30">
    <property type="entry name" value="TolB, C-terminal domain"/>
    <property type="match status" value="1"/>
</dbReference>
<dbReference type="SMART" id="SM00336">
    <property type="entry name" value="BBOX"/>
    <property type="match status" value="2"/>
</dbReference>
<dbReference type="Gene3D" id="3.30.40.10">
    <property type="entry name" value="Zinc/RING finger domain, C3HC4 (zinc finger)"/>
    <property type="match status" value="1"/>
</dbReference>
<dbReference type="InterPro" id="IPR000315">
    <property type="entry name" value="Znf_B-box"/>
</dbReference>
<dbReference type="InterPro" id="IPR047153">
    <property type="entry name" value="TRIM45/56/19-like"/>
</dbReference>